<dbReference type="Pfam" id="PF00589">
    <property type="entry name" value="Phage_integrase"/>
    <property type="match status" value="1"/>
</dbReference>
<name>A0ABY1Q425_9BACT</name>
<evidence type="ECO:0000259" key="7">
    <source>
        <dbReference type="PROSITE" id="PS51898"/>
    </source>
</evidence>
<dbReference type="PANTHER" id="PTHR30349">
    <property type="entry name" value="PHAGE INTEGRASE-RELATED"/>
    <property type="match status" value="1"/>
</dbReference>
<feature type="region of interest" description="Disordered" evidence="6">
    <location>
        <begin position="14"/>
        <end position="118"/>
    </location>
</feature>
<dbReference type="RefSeq" id="WP_283432469.1">
    <property type="nucleotide sequence ID" value="NZ_FXUG01000004.1"/>
</dbReference>
<dbReference type="EMBL" id="FXUG01000004">
    <property type="protein sequence ID" value="SMP54781.1"/>
    <property type="molecule type" value="Genomic_DNA"/>
</dbReference>
<evidence type="ECO:0000256" key="3">
    <source>
        <dbReference type="ARBA" id="ARBA00023125"/>
    </source>
</evidence>
<accession>A0ABY1Q425</accession>
<dbReference type="InterPro" id="IPR013762">
    <property type="entry name" value="Integrase-like_cat_sf"/>
</dbReference>
<evidence type="ECO:0000313" key="9">
    <source>
        <dbReference type="EMBL" id="SMP54781.1"/>
    </source>
</evidence>
<dbReference type="Proteomes" id="UP001158067">
    <property type="component" value="Unassembled WGS sequence"/>
</dbReference>
<keyword evidence="2" id="KW-0229">DNA integration</keyword>
<dbReference type="PROSITE" id="PS51900">
    <property type="entry name" value="CB"/>
    <property type="match status" value="1"/>
</dbReference>
<organism evidence="9 10">
    <name type="scientific">Neorhodopirellula lusitana</name>
    <dbReference type="NCBI Taxonomy" id="445327"/>
    <lineage>
        <taxon>Bacteria</taxon>
        <taxon>Pseudomonadati</taxon>
        <taxon>Planctomycetota</taxon>
        <taxon>Planctomycetia</taxon>
        <taxon>Pirellulales</taxon>
        <taxon>Pirellulaceae</taxon>
        <taxon>Neorhodopirellula</taxon>
    </lineage>
</organism>
<dbReference type="InterPro" id="IPR044068">
    <property type="entry name" value="CB"/>
</dbReference>
<dbReference type="InterPro" id="IPR010998">
    <property type="entry name" value="Integrase_recombinase_N"/>
</dbReference>
<evidence type="ECO:0000256" key="6">
    <source>
        <dbReference type="SAM" id="MobiDB-lite"/>
    </source>
</evidence>
<evidence type="ECO:0000313" key="10">
    <source>
        <dbReference type="Proteomes" id="UP001158067"/>
    </source>
</evidence>
<dbReference type="InterPro" id="IPR002104">
    <property type="entry name" value="Integrase_catalytic"/>
</dbReference>
<keyword evidence="4" id="KW-0233">DNA recombination</keyword>
<keyword evidence="3 5" id="KW-0238">DNA-binding</keyword>
<evidence type="ECO:0000256" key="2">
    <source>
        <dbReference type="ARBA" id="ARBA00022908"/>
    </source>
</evidence>
<evidence type="ECO:0000259" key="8">
    <source>
        <dbReference type="PROSITE" id="PS51900"/>
    </source>
</evidence>
<evidence type="ECO:0000256" key="5">
    <source>
        <dbReference type="PROSITE-ProRule" id="PRU01248"/>
    </source>
</evidence>
<comment type="similarity">
    <text evidence="1">Belongs to the 'phage' integrase family.</text>
</comment>
<dbReference type="SUPFAM" id="SSF56349">
    <property type="entry name" value="DNA breaking-rejoining enzymes"/>
    <property type="match status" value="1"/>
</dbReference>
<feature type="domain" description="Core-binding (CB)" evidence="8">
    <location>
        <begin position="171"/>
        <end position="252"/>
    </location>
</feature>
<dbReference type="Gene3D" id="1.10.443.10">
    <property type="entry name" value="Intergrase catalytic core"/>
    <property type="match status" value="1"/>
</dbReference>
<dbReference type="InterPro" id="IPR011010">
    <property type="entry name" value="DNA_brk_join_enz"/>
</dbReference>
<dbReference type="InterPro" id="IPR050090">
    <property type="entry name" value="Tyrosine_recombinase_XerCD"/>
</dbReference>
<keyword evidence="10" id="KW-1185">Reference proteome</keyword>
<proteinExistence type="inferred from homology"/>
<sequence>MDPNDLFAEAARHNRRQVAEAAHERSHPVPFRGVASATTNAGRERGRQDVGVDQVESDRSSSNRRSATSAEHHDSEISSGVGRSSRVAPGARVVGDVGASDGGELSPRGDGSSGNLRSHCPGPVLAEPIHRYRDTTAYRAAVGRESPREQVIDTRDFRSEMAVVDLRTQRPSADEFIDLLRRELLIRNYKRQTIKSYLNAIASLLRWSGRLPHEIDREMVREYLLYLVQSDKGFALVRVHSTAIRTLFDKMCFLDITLGLETPRRDKKQPVVLSKEEVQRLLESAVSIRDKLLLGLMYATGMRVSEVVRVRWREIDLERNTISVVQGKGNVDRQVMLPEAYRTMFTAIKSQFNRDAYLFPSDAVVRAKSHSVRYLSARTAQRAMKKAVAIAGITKDATPHSLRHSFATHSFEDGCDIRRIQKVLGHVRLETTTIYVHVAKPTDPSQMPSPIDRLPGAQGNVSAEQYAAGQRGPGREGRRRPGSDAVEARLSGFAQPPKVHVKQFDGEEAVRVTVEIKTASRRLFLTGIRATESRPGFWTLSIPPLENWREEISRLDTRQRSVVVEAEFYEFLRSSIGCRLRERMGATGRLVGDKPKRALANVLSRGVKEGRSGYAAAKSA</sequence>
<evidence type="ECO:0000256" key="1">
    <source>
        <dbReference type="ARBA" id="ARBA00008857"/>
    </source>
</evidence>
<gene>
    <name evidence="9" type="ORF">SAMN06265222_104293</name>
</gene>
<dbReference type="InterPro" id="IPR004107">
    <property type="entry name" value="Integrase_SAM-like_N"/>
</dbReference>
<comment type="caution">
    <text evidence="9">The sequence shown here is derived from an EMBL/GenBank/DDBJ whole genome shotgun (WGS) entry which is preliminary data.</text>
</comment>
<dbReference type="PROSITE" id="PS51898">
    <property type="entry name" value="TYR_RECOMBINASE"/>
    <property type="match status" value="1"/>
</dbReference>
<dbReference type="Gene3D" id="1.10.150.130">
    <property type="match status" value="1"/>
</dbReference>
<feature type="compositionally biased region" description="Basic and acidic residues" evidence="6">
    <location>
        <begin position="473"/>
        <end position="482"/>
    </location>
</feature>
<feature type="region of interest" description="Disordered" evidence="6">
    <location>
        <begin position="463"/>
        <end position="485"/>
    </location>
</feature>
<reference evidence="9 10" key="1">
    <citation type="submission" date="2017-05" db="EMBL/GenBank/DDBJ databases">
        <authorList>
            <person name="Varghese N."/>
            <person name="Submissions S."/>
        </authorList>
    </citation>
    <scope>NUCLEOTIDE SEQUENCE [LARGE SCALE GENOMIC DNA]</scope>
    <source>
        <strain evidence="9 10">DSM 25457</strain>
    </source>
</reference>
<feature type="domain" description="Tyr recombinase" evidence="7">
    <location>
        <begin position="268"/>
        <end position="448"/>
    </location>
</feature>
<dbReference type="PANTHER" id="PTHR30349:SF64">
    <property type="entry name" value="PROPHAGE INTEGRASE INTD-RELATED"/>
    <property type="match status" value="1"/>
</dbReference>
<feature type="compositionally biased region" description="Basic and acidic residues" evidence="6">
    <location>
        <begin position="17"/>
        <end position="27"/>
    </location>
</feature>
<protein>
    <submittedName>
        <fullName evidence="9">Site-specific recombinase XerD</fullName>
    </submittedName>
</protein>
<dbReference type="Pfam" id="PF13495">
    <property type="entry name" value="Phage_int_SAM_4"/>
    <property type="match status" value="1"/>
</dbReference>
<evidence type="ECO:0000256" key="4">
    <source>
        <dbReference type="ARBA" id="ARBA00023172"/>
    </source>
</evidence>
<feature type="compositionally biased region" description="Basic and acidic residues" evidence="6">
    <location>
        <begin position="42"/>
        <end position="61"/>
    </location>
</feature>